<evidence type="ECO:0000256" key="2">
    <source>
        <dbReference type="ARBA" id="ARBA00022475"/>
    </source>
</evidence>
<dbReference type="PANTHER" id="PTHR35402:SF1">
    <property type="entry name" value="TYPE II SECRETION SYSTEM PROTEIN GSPF DOMAIN-CONTAINING PROTEIN"/>
    <property type="match status" value="1"/>
</dbReference>
<proteinExistence type="predicted"/>
<protein>
    <submittedName>
        <fullName evidence="8">Type II secretion system protein</fullName>
    </submittedName>
</protein>
<feature type="transmembrane region" description="Helical" evidence="6">
    <location>
        <begin position="209"/>
        <end position="228"/>
    </location>
</feature>
<gene>
    <name evidence="8" type="ORF">NSIN_30243</name>
</gene>
<feature type="transmembrane region" description="Helical" evidence="6">
    <location>
        <begin position="95"/>
        <end position="113"/>
    </location>
</feature>
<dbReference type="OrthoDB" id="12374at2157"/>
<dbReference type="AlphaFoldDB" id="A0A2H1EJ15"/>
<evidence type="ECO:0000259" key="7">
    <source>
        <dbReference type="Pfam" id="PF00482"/>
    </source>
</evidence>
<feature type="transmembrane region" description="Helical" evidence="6">
    <location>
        <begin position="456"/>
        <end position="478"/>
    </location>
</feature>
<evidence type="ECO:0000256" key="5">
    <source>
        <dbReference type="ARBA" id="ARBA00023136"/>
    </source>
</evidence>
<dbReference type="RefSeq" id="WP_101010484.1">
    <property type="nucleotide sequence ID" value="NZ_FRFC01000004.1"/>
</dbReference>
<feature type="transmembrane region" description="Helical" evidence="6">
    <location>
        <begin position="379"/>
        <end position="398"/>
    </location>
</feature>
<keyword evidence="5 6" id="KW-0472">Membrane</keyword>
<dbReference type="Proteomes" id="UP000232412">
    <property type="component" value="Unassembled WGS sequence"/>
</dbReference>
<feature type="transmembrane region" description="Helical" evidence="6">
    <location>
        <begin position="425"/>
        <end position="444"/>
    </location>
</feature>
<dbReference type="Pfam" id="PF00482">
    <property type="entry name" value="T2SSF"/>
    <property type="match status" value="2"/>
</dbReference>
<feature type="transmembrane region" description="Helical" evidence="6">
    <location>
        <begin position="24"/>
        <end position="45"/>
    </location>
</feature>
<keyword evidence="2" id="KW-1003">Cell membrane</keyword>
<evidence type="ECO:0000256" key="4">
    <source>
        <dbReference type="ARBA" id="ARBA00022989"/>
    </source>
</evidence>
<keyword evidence="4 6" id="KW-1133">Transmembrane helix</keyword>
<reference evidence="9" key="1">
    <citation type="submission" date="2016-12" db="EMBL/GenBank/DDBJ databases">
        <authorList>
            <person name="Herbold C."/>
        </authorList>
    </citation>
    <scope>NUCLEOTIDE SEQUENCE [LARGE SCALE GENOMIC DNA]</scope>
</reference>
<evidence type="ECO:0000256" key="3">
    <source>
        <dbReference type="ARBA" id="ARBA00022692"/>
    </source>
</evidence>
<sequence length="490" mass="53849">MLSLKKLDQADYEKKQNKKIERELPYFITIMSLLASSGFGPYTILQKIKDINLLPVIQTETIKILKKIDMLGVDPLTALSQAKDKPSSRALGEFLNGYVSAIQSGGNVVNYLKSKMSSSYDRLENLEKQSVEKLSGVVHGWLTMQIVILAVFILVAAIGSNPLTSSGDQTQSDPPYLLLIFSPIISIAFMKIVQKMNTSNIPEIELKKLLKFCLPPFIVVIVLIASNVLSNFHANAYILGIALVIASLWPALKFQKIYTINIHAESATPQILRDITEARKAGMGPEKCIIHACKRKDFKSFNIVANTIANKLEWGIPMSNIFETLQKEMKNFQVLVSFRILFEIISSGGGNVNTLDSLADASEKIHNIAKNKRDMLQPYVIVGFMLIVITGFTTLLTIDSFAEINQGKDVVHTNNAQQNTAPNSLLEVVSIAVVAQAWLAGLFIGKITKGAYSGGFMFSLLLTVITMASIGMIQLHVINIGSILKPASST</sequence>
<dbReference type="InterPro" id="IPR056569">
    <property type="entry name" value="ArlJ-like"/>
</dbReference>
<dbReference type="PANTHER" id="PTHR35402">
    <property type="entry name" value="INTEGRAL MEMBRANE PROTEIN-RELATED"/>
    <property type="match status" value="1"/>
</dbReference>
<accession>A0A2H1EJ15</accession>
<evidence type="ECO:0000256" key="1">
    <source>
        <dbReference type="ARBA" id="ARBA00004651"/>
    </source>
</evidence>
<comment type="subcellular location">
    <subcellularLocation>
        <location evidence="1">Cell membrane</location>
        <topology evidence="1">Multi-pass membrane protein</topology>
    </subcellularLocation>
</comment>
<keyword evidence="3 6" id="KW-0812">Transmembrane</keyword>
<feature type="domain" description="Type II secretion system protein GspF" evidence="7">
    <location>
        <begin position="272"/>
        <end position="396"/>
    </location>
</feature>
<keyword evidence="9" id="KW-1185">Reference proteome</keyword>
<organism evidence="8 9">
    <name type="scientific">Nitrosotalea sinensis</name>
    <dbReference type="NCBI Taxonomy" id="1499975"/>
    <lineage>
        <taxon>Archaea</taxon>
        <taxon>Nitrososphaerota</taxon>
        <taxon>Nitrososphaeria</taxon>
        <taxon>Nitrosotaleales</taxon>
        <taxon>Nitrosotaleaceae</taxon>
        <taxon>Nitrosotalea</taxon>
    </lineage>
</organism>
<feature type="transmembrane region" description="Helical" evidence="6">
    <location>
        <begin position="134"/>
        <end position="156"/>
    </location>
</feature>
<evidence type="ECO:0000256" key="6">
    <source>
        <dbReference type="SAM" id="Phobius"/>
    </source>
</evidence>
<dbReference type="InterPro" id="IPR018076">
    <property type="entry name" value="T2SS_GspF_dom"/>
</dbReference>
<feature type="transmembrane region" description="Helical" evidence="6">
    <location>
        <begin position="234"/>
        <end position="252"/>
    </location>
</feature>
<dbReference type="GO" id="GO:0005886">
    <property type="term" value="C:plasma membrane"/>
    <property type="evidence" value="ECO:0007669"/>
    <property type="project" value="UniProtKB-SubCell"/>
</dbReference>
<dbReference type="EMBL" id="FRFC01000004">
    <property type="protein sequence ID" value="SHO46718.1"/>
    <property type="molecule type" value="Genomic_DNA"/>
</dbReference>
<evidence type="ECO:0000313" key="9">
    <source>
        <dbReference type="Proteomes" id="UP000232412"/>
    </source>
</evidence>
<feature type="transmembrane region" description="Helical" evidence="6">
    <location>
        <begin position="176"/>
        <end position="193"/>
    </location>
</feature>
<name>A0A2H1EJ15_9ARCH</name>
<evidence type="ECO:0000313" key="8">
    <source>
        <dbReference type="EMBL" id="SHO46718.1"/>
    </source>
</evidence>
<feature type="domain" description="Type II secretion system protein GspF" evidence="7">
    <location>
        <begin position="27"/>
        <end position="155"/>
    </location>
</feature>